<proteinExistence type="predicted"/>
<dbReference type="AlphaFoldDB" id="A0A0V1FYJ0"/>
<feature type="region of interest" description="Disordered" evidence="1">
    <location>
        <begin position="55"/>
        <end position="102"/>
    </location>
</feature>
<evidence type="ECO:0000313" key="3">
    <source>
        <dbReference type="Proteomes" id="UP000054995"/>
    </source>
</evidence>
<sequence>MKRSDKGKLRDLHTELTLPTTALSQWEAKSLEVSDEKGKLETSFEYLHNPATIKERVQWSDTTPNRKDKPGMKRKDDDRQGSINEGCSRRDGPVLCIKSNIE</sequence>
<protein>
    <submittedName>
        <fullName evidence="2">Uncharacterized protein</fullName>
    </submittedName>
</protein>
<reference evidence="2 3" key="1">
    <citation type="submission" date="2015-01" db="EMBL/GenBank/DDBJ databases">
        <title>Evolution of Trichinella species and genotypes.</title>
        <authorList>
            <person name="Korhonen P.K."/>
            <person name="Edoardo P."/>
            <person name="Giuseppe L.R."/>
            <person name="Gasser R.B."/>
        </authorList>
    </citation>
    <scope>NUCLEOTIDE SEQUENCE [LARGE SCALE GENOMIC DNA]</scope>
    <source>
        <strain evidence="2">ISS470</strain>
    </source>
</reference>
<organism evidence="2 3">
    <name type="scientific">Trichinella pseudospiralis</name>
    <name type="common">Parasitic roundworm</name>
    <dbReference type="NCBI Taxonomy" id="6337"/>
    <lineage>
        <taxon>Eukaryota</taxon>
        <taxon>Metazoa</taxon>
        <taxon>Ecdysozoa</taxon>
        <taxon>Nematoda</taxon>
        <taxon>Enoplea</taxon>
        <taxon>Dorylaimia</taxon>
        <taxon>Trichinellida</taxon>
        <taxon>Trichinellidae</taxon>
        <taxon>Trichinella</taxon>
    </lineage>
</organism>
<evidence type="ECO:0000313" key="2">
    <source>
        <dbReference type="EMBL" id="KRY91069.1"/>
    </source>
</evidence>
<feature type="compositionally biased region" description="Basic and acidic residues" evidence="1">
    <location>
        <begin position="55"/>
        <end position="80"/>
    </location>
</feature>
<evidence type="ECO:0000256" key="1">
    <source>
        <dbReference type="SAM" id="MobiDB-lite"/>
    </source>
</evidence>
<dbReference type="EMBL" id="JYDT01000016">
    <property type="protein sequence ID" value="KRY91069.1"/>
    <property type="molecule type" value="Genomic_DNA"/>
</dbReference>
<keyword evidence="3" id="KW-1185">Reference proteome</keyword>
<gene>
    <name evidence="2" type="ORF">T4D_1086</name>
</gene>
<dbReference type="Proteomes" id="UP000054995">
    <property type="component" value="Unassembled WGS sequence"/>
</dbReference>
<comment type="caution">
    <text evidence="2">The sequence shown here is derived from an EMBL/GenBank/DDBJ whole genome shotgun (WGS) entry which is preliminary data.</text>
</comment>
<accession>A0A0V1FYJ0</accession>
<name>A0A0V1FYJ0_TRIPS</name>